<evidence type="ECO:0000313" key="3">
    <source>
        <dbReference type="EMBL" id="GAG14793.1"/>
    </source>
</evidence>
<gene>
    <name evidence="3" type="ORF">S01H1_57735</name>
</gene>
<dbReference type="SUPFAM" id="SSF56796">
    <property type="entry name" value="Dehydroquinate synthase-like"/>
    <property type="match status" value="1"/>
</dbReference>
<name>X0VQN9_9ZZZZ</name>
<dbReference type="PANTHER" id="PTHR11496:SF83">
    <property type="entry name" value="HYDROXYACID-OXOACID TRANSHYDROGENASE, MITOCHONDRIAL"/>
    <property type="match status" value="1"/>
</dbReference>
<dbReference type="PANTHER" id="PTHR11496">
    <property type="entry name" value="ALCOHOL DEHYDROGENASE"/>
    <property type="match status" value="1"/>
</dbReference>
<dbReference type="InterPro" id="IPR001670">
    <property type="entry name" value="ADH_Fe/GldA"/>
</dbReference>
<organism evidence="3">
    <name type="scientific">marine sediment metagenome</name>
    <dbReference type="NCBI Taxonomy" id="412755"/>
    <lineage>
        <taxon>unclassified sequences</taxon>
        <taxon>metagenomes</taxon>
        <taxon>ecological metagenomes</taxon>
    </lineage>
</organism>
<sequence length="136" mass="15028">MPYFRSPKVLFGRGILRRLGAELEGRGDKAVLITDKVMAKFSDTLVETVKNAGYEVKVWDGAEPEPSVDIAREGSRFLLDFKPQLVIGFGGGSSIDTAKAAWLLYERPDLASTELDKSVSPRTVLNLRKQARFLAV</sequence>
<dbReference type="InterPro" id="IPR039697">
    <property type="entry name" value="Alcohol_dehydrogenase_Fe"/>
</dbReference>
<dbReference type="AlphaFoldDB" id="X0VQN9"/>
<protein>
    <recommendedName>
        <fullName evidence="2">Alcohol dehydrogenase iron-type/glycerol dehydrogenase GldA domain-containing protein</fullName>
    </recommendedName>
</protein>
<dbReference type="Gene3D" id="3.40.50.1970">
    <property type="match status" value="1"/>
</dbReference>
<dbReference type="GO" id="GO:0046872">
    <property type="term" value="F:metal ion binding"/>
    <property type="evidence" value="ECO:0007669"/>
    <property type="project" value="InterPro"/>
</dbReference>
<dbReference type="EMBL" id="BARS01037672">
    <property type="protein sequence ID" value="GAG14793.1"/>
    <property type="molecule type" value="Genomic_DNA"/>
</dbReference>
<reference evidence="3" key="1">
    <citation type="journal article" date="2014" name="Front. Microbiol.">
        <title>High frequency of phylogenetically diverse reductive dehalogenase-homologous genes in deep subseafloor sedimentary metagenomes.</title>
        <authorList>
            <person name="Kawai M."/>
            <person name="Futagami T."/>
            <person name="Toyoda A."/>
            <person name="Takaki Y."/>
            <person name="Nishi S."/>
            <person name="Hori S."/>
            <person name="Arai W."/>
            <person name="Tsubouchi T."/>
            <person name="Morono Y."/>
            <person name="Uchiyama I."/>
            <person name="Ito T."/>
            <person name="Fujiyama A."/>
            <person name="Inagaki F."/>
            <person name="Takami H."/>
        </authorList>
    </citation>
    <scope>NUCLEOTIDE SEQUENCE</scope>
    <source>
        <strain evidence="3">Expedition CK06-06</strain>
    </source>
</reference>
<dbReference type="GO" id="GO:0004022">
    <property type="term" value="F:alcohol dehydrogenase (NAD+) activity"/>
    <property type="evidence" value="ECO:0007669"/>
    <property type="project" value="TreeGrafter"/>
</dbReference>
<evidence type="ECO:0000256" key="1">
    <source>
        <dbReference type="ARBA" id="ARBA00023002"/>
    </source>
</evidence>
<dbReference type="Pfam" id="PF00465">
    <property type="entry name" value="Fe-ADH"/>
    <property type="match status" value="1"/>
</dbReference>
<feature type="non-terminal residue" evidence="3">
    <location>
        <position position="136"/>
    </location>
</feature>
<proteinExistence type="predicted"/>
<accession>X0VQN9</accession>
<comment type="caution">
    <text evidence="3">The sequence shown here is derived from an EMBL/GenBank/DDBJ whole genome shotgun (WGS) entry which is preliminary data.</text>
</comment>
<evidence type="ECO:0000259" key="2">
    <source>
        <dbReference type="Pfam" id="PF00465"/>
    </source>
</evidence>
<feature type="domain" description="Alcohol dehydrogenase iron-type/glycerol dehydrogenase GldA" evidence="2">
    <location>
        <begin position="7"/>
        <end position="114"/>
    </location>
</feature>
<keyword evidence="1" id="KW-0560">Oxidoreductase</keyword>